<keyword evidence="1" id="KW-1133">Transmembrane helix</keyword>
<dbReference type="Pfam" id="PF12670">
    <property type="entry name" value="DUF3792"/>
    <property type="match status" value="1"/>
</dbReference>
<dbReference type="KEGG" id="abut:Ami103574_09005"/>
<organism evidence="2 3">
    <name type="scientific">Aminipila butyrica</name>
    <dbReference type="NCBI Taxonomy" id="433296"/>
    <lineage>
        <taxon>Bacteria</taxon>
        <taxon>Bacillati</taxon>
        <taxon>Bacillota</taxon>
        <taxon>Clostridia</taxon>
        <taxon>Peptostreptococcales</taxon>
        <taxon>Anaerovoracaceae</taxon>
        <taxon>Aminipila</taxon>
    </lineage>
</organism>
<feature type="transmembrane region" description="Helical" evidence="1">
    <location>
        <begin position="38"/>
        <end position="57"/>
    </location>
</feature>
<proteinExistence type="predicted"/>
<dbReference type="EMBL" id="CP048649">
    <property type="protein sequence ID" value="QIB69460.1"/>
    <property type="molecule type" value="Genomic_DNA"/>
</dbReference>
<dbReference type="RefSeq" id="WP_163066703.1">
    <property type="nucleotide sequence ID" value="NZ_CP048649.1"/>
</dbReference>
<dbReference type="AlphaFoldDB" id="A0A858BX34"/>
<keyword evidence="1" id="KW-0812">Transmembrane</keyword>
<dbReference type="NCBIfam" id="TIGR04086">
    <property type="entry name" value="TIGR04086_membr"/>
    <property type="match status" value="1"/>
</dbReference>
<keyword evidence="1" id="KW-0472">Membrane</keyword>
<feature type="transmembrane region" description="Helical" evidence="1">
    <location>
        <begin position="69"/>
        <end position="91"/>
    </location>
</feature>
<accession>A0A858BX34</accession>
<evidence type="ECO:0000256" key="1">
    <source>
        <dbReference type="SAM" id="Phobius"/>
    </source>
</evidence>
<gene>
    <name evidence="2" type="ORF">Ami103574_09005</name>
</gene>
<dbReference type="InterPro" id="IPR023804">
    <property type="entry name" value="DUF3792_TM"/>
</dbReference>
<dbReference type="Proteomes" id="UP000466848">
    <property type="component" value="Chromosome"/>
</dbReference>
<sequence length="121" mass="13479">MNYLYKLVKGYVIAFMLFFLLTVILAFLIKFTSVPESFSIHYLLAAMCIAALFLGVFSGRLIGKRGLLWAAVLSALFIFLLVFSINCMYFQDLSRNTFHPVYLIPVAIGGIGGIIGVNVKK</sequence>
<feature type="transmembrane region" description="Helical" evidence="1">
    <location>
        <begin position="97"/>
        <end position="119"/>
    </location>
</feature>
<name>A0A858BX34_9FIRM</name>
<reference evidence="2 3" key="1">
    <citation type="submission" date="2020-02" db="EMBL/GenBank/DDBJ databases">
        <authorList>
            <person name="Kim Y.B."/>
            <person name="Roh S.W."/>
        </authorList>
    </citation>
    <scope>NUCLEOTIDE SEQUENCE [LARGE SCALE GENOMIC DNA]</scope>
    <source>
        <strain evidence="2 3">DSM 103574</strain>
    </source>
</reference>
<feature type="transmembrane region" description="Helical" evidence="1">
    <location>
        <begin position="12"/>
        <end position="32"/>
    </location>
</feature>
<evidence type="ECO:0000313" key="2">
    <source>
        <dbReference type="EMBL" id="QIB69460.1"/>
    </source>
</evidence>
<keyword evidence="3" id="KW-1185">Reference proteome</keyword>
<protein>
    <submittedName>
        <fullName evidence="2">TIGR04086 family membrane protein</fullName>
    </submittedName>
</protein>
<evidence type="ECO:0000313" key="3">
    <source>
        <dbReference type="Proteomes" id="UP000466848"/>
    </source>
</evidence>